<accession>A0A2H9TKW1</accession>
<feature type="signal peptide" evidence="2">
    <location>
        <begin position="1"/>
        <end position="21"/>
    </location>
</feature>
<dbReference type="EMBL" id="MTSL01000126">
    <property type="protein sequence ID" value="PJF18403.1"/>
    <property type="molecule type" value="Genomic_DNA"/>
</dbReference>
<feature type="compositionally biased region" description="Basic and acidic residues" evidence="1">
    <location>
        <begin position="165"/>
        <end position="182"/>
    </location>
</feature>
<evidence type="ECO:0000313" key="3">
    <source>
        <dbReference type="EMBL" id="PJF18403.1"/>
    </source>
</evidence>
<protein>
    <submittedName>
        <fullName evidence="3">Uncharacterized protein</fullName>
    </submittedName>
</protein>
<evidence type="ECO:0000313" key="4">
    <source>
        <dbReference type="Proteomes" id="UP000240830"/>
    </source>
</evidence>
<feature type="chain" id="PRO_5014165050" evidence="2">
    <location>
        <begin position="22"/>
        <end position="191"/>
    </location>
</feature>
<evidence type="ECO:0000256" key="2">
    <source>
        <dbReference type="SAM" id="SignalP"/>
    </source>
</evidence>
<proteinExistence type="predicted"/>
<feature type="region of interest" description="Disordered" evidence="1">
    <location>
        <begin position="161"/>
        <end position="191"/>
    </location>
</feature>
<reference evidence="3 4" key="1">
    <citation type="submission" date="2016-10" db="EMBL/GenBank/DDBJ databases">
        <title>The genome of Paramicrosporidium saccamoebae is the missing link in understanding Cryptomycota and Microsporidia evolution.</title>
        <authorList>
            <person name="Quandt C.A."/>
            <person name="Beaudet D."/>
            <person name="Corsaro D."/>
            <person name="Michel R."/>
            <person name="Corradi N."/>
            <person name="James T."/>
        </authorList>
    </citation>
    <scope>NUCLEOTIDE SEQUENCE [LARGE SCALE GENOMIC DNA]</scope>
    <source>
        <strain evidence="3 4">KSL3</strain>
    </source>
</reference>
<dbReference type="AlphaFoldDB" id="A0A2H9TKW1"/>
<name>A0A2H9TKW1_9FUNG</name>
<sequence length="191" mass="21538">MICSLQSILSFCLFSLVTVSASRRTAPPRGTIRPRDVTRPILLASSSSSSSSSSERAGGLTRRELQEARRLLEPFYSTVNDSLKLKGEHLLTLLAKAGTLTLAEADILVFEEACHQALTRRLAVTREELIGIYKQEGTELKSQREATRAFKDQLTQNTLTQVAKEVNEERKRKREEREEEKSGRKRFRSGK</sequence>
<dbReference type="Proteomes" id="UP000240830">
    <property type="component" value="Unassembled WGS sequence"/>
</dbReference>
<keyword evidence="4" id="KW-1185">Reference proteome</keyword>
<keyword evidence="2" id="KW-0732">Signal</keyword>
<gene>
    <name evidence="3" type="ORF">PSACC_01802</name>
</gene>
<organism evidence="3 4">
    <name type="scientific">Paramicrosporidium saccamoebae</name>
    <dbReference type="NCBI Taxonomy" id="1246581"/>
    <lineage>
        <taxon>Eukaryota</taxon>
        <taxon>Fungi</taxon>
        <taxon>Fungi incertae sedis</taxon>
        <taxon>Cryptomycota</taxon>
        <taxon>Cryptomycota incertae sedis</taxon>
        <taxon>Paramicrosporidium</taxon>
    </lineage>
</organism>
<evidence type="ECO:0000256" key="1">
    <source>
        <dbReference type="SAM" id="MobiDB-lite"/>
    </source>
</evidence>
<comment type="caution">
    <text evidence="3">The sequence shown here is derived from an EMBL/GenBank/DDBJ whole genome shotgun (WGS) entry which is preliminary data.</text>
</comment>